<dbReference type="AlphaFoldDB" id="A0A1L9SU96"/>
<dbReference type="EMBL" id="KV878336">
    <property type="protein sequence ID" value="OJJ50772.1"/>
    <property type="molecule type" value="Genomic_DNA"/>
</dbReference>
<evidence type="ECO:0000256" key="1">
    <source>
        <dbReference type="SAM" id="MobiDB-lite"/>
    </source>
</evidence>
<reference evidence="3" key="1">
    <citation type="journal article" date="2017" name="Genome Biol.">
        <title>Comparative genomics reveals high biological diversity and specific adaptations in the industrially and medically important fungal genus Aspergillus.</title>
        <authorList>
            <person name="de Vries R.P."/>
            <person name="Riley R."/>
            <person name="Wiebenga A."/>
            <person name="Aguilar-Osorio G."/>
            <person name="Amillis S."/>
            <person name="Uchima C.A."/>
            <person name="Anderluh G."/>
            <person name="Asadollahi M."/>
            <person name="Askin M."/>
            <person name="Barry K."/>
            <person name="Battaglia E."/>
            <person name="Bayram O."/>
            <person name="Benocci T."/>
            <person name="Braus-Stromeyer S.A."/>
            <person name="Caldana C."/>
            <person name="Canovas D."/>
            <person name="Cerqueira G.C."/>
            <person name="Chen F."/>
            <person name="Chen W."/>
            <person name="Choi C."/>
            <person name="Clum A."/>
            <person name="Dos Santos R.A."/>
            <person name="Damasio A.R."/>
            <person name="Diallinas G."/>
            <person name="Emri T."/>
            <person name="Fekete E."/>
            <person name="Flipphi M."/>
            <person name="Freyberg S."/>
            <person name="Gallo A."/>
            <person name="Gournas C."/>
            <person name="Habgood R."/>
            <person name="Hainaut M."/>
            <person name="Harispe M.L."/>
            <person name="Henrissat B."/>
            <person name="Hilden K.S."/>
            <person name="Hope R."/>
            <person name="Hossain A."/>
            <person name="Karabika E."/>
            <person name="Karaffa L."/>
            <person name="Karanyi Z."/>
            <person name="Krasevec N."/>
            <person name="Kuo A."/>
            <person name="Kusch H."/>
            <person name="LaButti K."/>
            <person name="Lagendijk E.L."/>
            <person name="Lapidus A."/>
            <person name="Levasseur A."/>
            <person name="Lindquist E."/>
            <person name="Lipzen A."/>
            <person name="Logrieco A.F."/>
            <person name="MacCabe A."/>
            <person name="Maekelae M.R."/>
            <person name="Malavazi I."/>
            <person name="Melin P."/>
            <person name="Meyer V."/>
            <person name="Mielnichuk N."/>
            <person name="Miskei M."/>
            <person name="Molnar A.P."/>
            <person name="Mule G."/>
            <person name="Ngan C.Y."/>
            <person name="Orejas M."/>
            <person name="Orosz E."/>
            <person name="Ouedraogo J.P."/>
            <person name="Overkamp K.M."/>
            <person name="Park H.-S."/>
            <person name="Perrone G."/>
            <person name="Piumi F."/>
            <person name="Punt P.J."/>
            <person name="Ram A.F."/>
            <person name="Ramon A."/>
            <person name="Rauscher S."/>
            <person name="Record E."/>
            <person name="Riano-Pachon D.M."/>
            <person name="Robert V."/>
            <person name="Roehrig J."/>
            <person name="Ruller R."/>
            <person name="Salamov A."/>
            <person name="Salih N.S."/>
            <person name="Samson R.A."/>
            <person name="Sandor E."/>
            <person name="Sanguinetti M."/>
            <person name="Schuetze T."/>
            <person name="Sepcic K."/>
            <person name="Shelest E."/>
            <person name="Sherlock G."/>
            <person name="Sophianopoulou V."/>
            <person name="Squina F.M."/>
            <person name="Sun H."/>
            <person name="Susca A."/>
            <person name="Todd R.B."/>
            <person name="Tsang A."/>
            <person name="Unkles S.E."/>
            <person name="van de Wiele N."/>
            <person name="van Rossen-Uffink D."/>
            <person name="Oliveira J.V."/>
            <person name="Vesth T.C."/>
            <person name="Visser J."/>
            <person name="Yu J.-H."/>
            <person name="Zhou M."/>
            <person name="Andersen M.R."/>
            <person name="Archer D.B."/>
            <person name="Baker S.E."/>
            <person name="Benoit I."/>
            <person name="Brakhage A.A."/>
            <person name="Braus G.H."/>
            <person name="Fischer R."/>
            <person name="Frisvad J.C."/>
            <person name="Goldman G.H."/>
            <person name="Houbraken J."/>
            <person name="Oakley B."/>
            <person name="Pocsi I."/>
            <person name="Scazzocchio C."/>
            <person name="Seiboth B."/>
            <person name="vanKuyk P.A."/>
            <person name="Wortman J."/>
            <person name="Dyer P.S."/>
            <person name="Grigoriev I.V."/>
        </authorList>
    </citation>
    <scope>NUCLEOTIDE SEQUENCE [LARGE SCALE GENOMIC DNA]</scope>
    <source>
        <strain evidence="3">CBS 506.65</strain>
    </source>
</reference>
<feature type="region of interest" description="Disordered" evidence="1">
    <location>
        <begin position="53"/>
        <end position="72"/>
    </location>
</feature>
<evidence type="ECO:0000313" key="3">
    <source>
        <dbReference type="Proteomes" id="UP000184188"/>
    </source>
</evidence>
<proteinExistence type="predicted"/>
<protein>
    <submittedName>
        <fullName evidence="2">Uncharacterized protein</fullName>
    </submittedName>
</protein>
<dbReference type="VEuPathDB" id="FungiDB:ASPZODRAFT_126709"/>
<dbReference type="OrthoDB" id="4232400at2759"/>
<gene>
    <name evidence="2" type="ORF">ASPZODRAFT_126709</name>
</gene>
<organism evidence="2 3">
    <name type="scientific">Penicilliopsis zonata CBS 506.65</name>
    <dbReference type="NCBI Taxonomy" id="1073090"/>
    <lineage>
        <taxon>Eukaryota</taxon>
        <taxon>Fungi</taxon>
        <taxon>Dikarya</taxon>
        <taxon>Ascomycota</taxon>
        <taxon>Pezizomycotina</taxon>
        <taxon>Eurotiomycetes</taxon>
        <taxon>Eurotiomycetidae</taxon>
        <taxon>Eurotiales</taxon>
        <taxon>Aspergillaceae</taxon>
        <taxon>Penicilliopsis</taxon>
    </lineage>
</organism>
<keyword evidence="3" id="KW-1185">Reference proteome</keyword>
<evidence type="ECO:0000313" key="2">
    <source>
        <dbReference type="EMBL" id="OJJ50772.1"/>
    </source>
</evidence>
<accession>A0A1L9SU96</accession>
<name>A0A1L9SU96_9EURO</name>
<sequence>MPATDSLQPPLTPAERAIVKTYGGWTSFMSSYGLKPWDFDDIDEAKQILTTLAQMDDQDDESERSSIQASNK</sequence>
<dbReference type="Proteomes" id="UP000184188">
    <property type="component" value="Unassembled WGS sequence"/>
</dbReference>
<dbReference type="RefSeq" id="XP_022585282.1">
    <property type="nucleotide sequence ID" value="XM_022721553.1"/>
</dbReference>
<dbReference type="GeneID" id="34608018"/>